<dbReference type="AlphaFoldDB" id="A0A915PFJ0"/>
<evidence type="ECO:0000313" key="5">
    <source>
        <dbReference type="WBParaSite" id="scf7180000424725.g13832"/>
    </source>
</evidence>
<sequence length="302" mass="34142">MRDPDPLNGWETILEDMLTDACKVVCGAAIVGPSGIVLAEKEGGKEFKAIELKKFAGLFHDLDSVLKTGADLGVYYTLRNEENLIYGSNDETEFCAANTKSAVLIAFYVKNPAARKQVYFAIKHLAEFLDKADMPKIGKNTKGNDVIEHENFLYKYHKPLNSTKNRHRWVCTNVYKKCSAYAYTIGRKIPICFELKNEHTCANPFKSSSNDVKSSELEDLRRRYDILAVTANARQQDLHKSETRCNKLASSNIDLARKLGELGNVAHIYQTNINQLIDEKKKLQQELDMAQAALQEKDEENQ</sequence>
<dbReference type="Pfam" id="PF00235">
    <property type="entry name" value="Profilin"/>
    <property type="match status" value="1"/>
</dbReference>
<protein>
    <recommendedName>
        <fullName evidence="2">Profilin</fullName>
    </recommendedName>
</protein>
<dbReference type="InterPro" id="IPR048278">
    <property type="entry name" value="PFN"/>
</dbReference>
<keyword evidence="3" id="KW-0175">Coiled coil</keyword>
<dbReference type="WBParaSite" id="scf7180000424725.g13832">
    <property type="protein sequence ID" value="scf7180000424725.g13832"/>
    <property type="gene ID" value="scf7180000424725.g13832"/>
</dbReference>
<dbReference type="GO" id="GO:0003779">
    <property type="term" value="F:actin binding"/>
    <property type="evidence" value="ECO:0007669"/>
    <property type="project" value="UniProtKB-KW"/>
</dbReference>
<dbReference type="Proteomes" id="UP000887560">
    <property type="component" value="Unplaced"/>
</dbReference>
<dbReference type="InterPro" id="IPR005455">
    <property type="entry name" value="PFN_euk"/>
</dbReference>
<dbReference type="Gene3D" id="2.20.25.240">
    <property type="match status" value="1"/>
</dbReference>
<dbReference type="SUPFAM" id="SSF55770">
    <property type="entry name" value="Profilin (actin-binding protein)"/>
    <property type="match status" value="1"/>
</dbReference>
<comment type="similarity">
    <text evidence="1 2">Belongs to the profilin family.</text>
</comment>
<dbReference type="InterPro" id="IPR036140">
    <property type="entry name" value="PFN_sf"/>
</dbReference>
<evidence type="ECO:0000256" key="3">
    <source>
        <dbReference type="SAM" id="Coils"/>
    </source>
</evidence>
<keyword evidence="4" id="KW-1185">Reference proteome</keyword>
<feature type="coiled-coil region" evidence="3">
    <location>
        <begin position="266"/>
        <end position="300"/>
    </location>
</feature>
<organism evidence="4 5">
    <name type="scientific">Meloidogyne floridensis</name>
    <dbReference type="NCBI Taxonomy" id="298350"/>
    <lineage>
        <taxon>Eukaryota</taxon>
        <taxon>Metazoa</taxon>
        <taxon>Ecdysozoa</taxon>
        <taxon>Nematoda</taxon>
        <taxon>Chromadorea</taxon>
        <taxon>Rhabditida</taxon>
        <taxon>Tylenchina</taxon>
        <taxon>Tylenchomorpha</taxon>
        <taxon>Tylenchoidea</taxon>
        <taxon>Meloidogynidae</taxon>
        <taxon>Meloidogyninae</taxon>
        <taxon>Meloidogyne</taxon>
    </lineage>
</organism>
<keyword evidence="2" id="KW-0009">Actin-binding</keyword>
<name>A0A915PFJ0_9BILA</name>
<dbReference type="SMART" id="SM00392">
    <property type="entry name" value="PROF"/>
    <property type="match status" value="1"/>
</dbReference>
<evidence type="ECO:0000256" key="2">
    <source>
        <dbReference type="RuleBase" id="RU003909"/>
    </source>
</evidence>
<evidence type="ECO:0000313" key="4">
    <source>
        <dbReference type="Proteomes" id="UP000887560"/>
    </source>
</evidence>
<reference evidence="5" key="1">
    <citation type="submission" date="2022-11" db="UniProtKB">
        <authorList>
            <consortium name="WormBaseParasite"/>
        </authorList>
    </citation>
    <scope>IDENTIFICATION</scope>
</reference>
<proteinExistence type="inferred from homology"/>
<dbReference type="Gene3D" id="3.30.450.30">
    <property type="entry name" value="Dynein light chain 2a, cytoplasmic"/>
    <property type="match status" value="1"/>
</dbReference>
<evidence type="ECO:0000256" key="1">
    <source>
        <dbReference type="ARBA" id="ARBA00010058"/>
    </source>
</evidence>
<accession>A0A915PFJ0</accession>